<sequence>MPSTEPIPKPITEQQVQTTLEKIVVFPPFYSSPKLVAFLRYVVEQTLAGQGSQLTQYSIATDLFEKPASFNPSSDPMVRMLATKLRKLLTAFYESNNDSELIVISLPKRNYMPEFAVKESTEPSPLIPNINYPTLVVQPFAMTLQDPICNEVALSLQEELSYALGLFEQLAVISPLRVQEMAGGSLSLSEFRDKLGARYVVSGSVRRAGESLRVTVALNETEHGLQIWSERFVLVVTSEDVLGDQLTVVQRIATKMASSYGVISMHEFQRVKQQDSVSLNDYQARLYYLEYLTKMSQERLQDMITLYQQLVAGRYANDARTLATLAQLYCDALLFGMMSYDEVIERCEKLVSKALDYAPRDGEVILAQAWWALLTNNPQKVSGCAERIIQLNPNSHYTIGAVGWLVCLSGNFDYGIKILTNLLGKDDYFPIWLKLSQALNAIRQQDNEAALQSLDLFYAEGNVLQTTLLALIYQVAGQEETARQYWSEAKQSVIDIDAIAAQQLDVMILDNSLRATLEHARLSLANITD</sequence>
<evidence type="ECO:0000313" key="1">
    <source>
        <dbReference type="EMBL" id="XCD17674.1"/>
    </source>
</evidence>
<dbReference type="InterPro" id="IPR011990">
    <property type="entry name" value="TPR-like_helical_dom_sf"/>
</dbReference>
<organism evidence="1">
    <name type="scientific">Vibrio chaetopteri</name>
    <dbReference type="NCBI Taxonomy" id="3016528"/>
    <lineage>
        <taxon>Bacteria</taxon>
        <taxon>Pseudomonadati</taxon>
        <taxon>Pseudomonadota</taxon>
        <taxon>Gammaproteobacteria</taxon>
        <taxon>Vibrionales</taxon>
        <taxon>Vibrionaceae</taxon>
        <taxon>Vibrio</taxon>
    </lineage>
</organism>
<accession>A0AAU8BMT2</accession>
<dbReference type="SUPFAM" id="SSF48452">
    <property type="entry name" value="TPR-like"/>
    <property type="match status" value="1"/>
</dbReference>
<dbReference type="EMBL" id="CP115921">
    <property type="protein sequence ID" value="XCD17674.1"/>
    <property type="molecule type" value="Genomic_DNA"/>
</dbReference>
<gene>
    <name evidence="1" type="ORF">PG915_20470</name>
</gene>
<proteinExistence type="predicted"/>
<dbReference type="Gene3D" id="1.25.40.10">
    <property type="entry name" value="Tetratricopeptide repeat domain"/>
    <property type="match status" value="1"/>
</dbReference>
<protein>
    <recommendedName>
        <fullName evidence="2">Adenylate cyclase</fullName>
    </recommendedName>
</protein>
<name>A0AAU8BMT2_9VIBR</name>
<dbReference type="AlphaFoldDB" id="A0AAU8BMT2"/>
<dbReference type="RefSeq" id="WP_353498853.1">
    <property type="nucleotide sequence ID" value="NZ_CP115921.1"/>
</dbReference>
<reference evidence="1" key="1">
    <citation type="submission" date="2023-01" db="EMBL/GenBank/DDBJ databases">
        <title>Vibrio sp. CB1-14 genome sequencing.</title>
        <authorList>
            <person name="Otstavnykh N."/>
            <person name="Isaeva M."/>
            <person name="Meleshko D."/>
        </authorList>
    </citation>
    <scope>NUCLEOTIDE SEQUENCE</scope>
    <source>
        <strain evidence="1">CB1-14</strain>
    </source>
</reference>
<dbReference type="KEGG" id="vck:PG915_20470"/>
<evidence type="ECO:0008006" key="2">
    <source>
        <dbReference type="Google" id="ProtNLM"/>
    </source>
</evidence>